<evidence type="ECO:0000256" key="7">
    <source>
        <dbReference type="RuleBase" id="RU000304"/>
    </source>
</evidence>
<dbReference type="PANTHER" id="PTHR24058:SF53">
    <property type="entry name" value="HOMEODOMAIN-INTERACTING PROTEIN KINASE 2"/>
    <property type="match status" value="1"/>
</dbReference>
<dbReference type="GO" id="GO:0045944">
    <property type="term" value="P:positive regulation of transcription by RNA polymerase II"/>
    <property type="evidence" value="ECO:0007669"/>
    <property type="project" value="TreeGrafter"/>
</dbReference>
<name>A0A3B5ADA0_9TELE</name>
<dbReference type="Ensembl" id="ENSSPAT00000018629.1">
    <property type="protein sequence ID" value="ENSSPAP00000018351.1"/>
    <property type="gene ID" value="ENSSPAG00000013582.1"/>
</dbReference>
<keyword evidence="2" id="KW-0808">Transferase</keyword>
<organism evidence="9">
    <name type="scientific">Stegastes partitus</name>
    <name type="common">bicolor damselfish</name>
    <dbReference type="NCBI Taxonomy" id="144197"/>
    <lineage>
        <taxon>Eukaryota</taxon>
        <taxon>Metazoa</taxon>
        <taxon>Chordata</taxon>
        <taxon>Craniata</taxon>
        <taxon>Vertebrata</taxon>
        <taxon>Euteleostomi</taxon>
        <taxon>Actinopterygii</taxon>
        <taxon>Neopterygii</taxon>
        <taxon>Teleostei</taxon>
        <taxon>Neoteleostei</taxon>
        <taxon>Acanthomorphata</taxon>
        <taxon>Ovalentaria</taxon>
        <taxon>Pomacentridae</taxon>
        <taxon>Stegastes</taxon>
    </lineage>
</organism>
<evidence type="ECO:0000256" key="5">
    <source>
        <dbReference type="ARBA" id="ARBA00022840"/>
    </source>
</evidence>
<reference evidence="9" key="1">
    <citation type="submission" date="2023-09" db="UniProtKB">
        <authorList>
            <consortium name="Ensembl"/>
        </authorList>
    </citation>
    <scope>IDENTIFICATION</scope>
</reference>
<dbReference type="InterPro" id="IPR008271">
    <property type="entry name" value="Ser/Thr_kinase_AS"/>
</dbReference>
<dbReference type="PANTHER" id="PTHR24058">
    <property type="entry name" value="DUAL SPECIFICITY PROTEIN KINASE"/>
    <property type="match status" value="1"/>
</dbReference>
<dbReference type="AlphaFoldDB" id="A0A3B5ADA0"/>
<keyword evidence="1 7" id="KW-0723">Serine/threonine-protein kinase</keyword>
<dbReference type="GO" id="GO:0005737">
    <property type="term" value="C:cytoplasm"/>
    <property type="evidence" value="ECO:0007669"/>
    <property type="project" value="TreeGrafter"/>
</dbReference>
<dbReference type="PROSITE" id="PS00107">
    <property type="entry name" value="PROTEIN_KINASE_ATP"/>
    <property type="match status" value="1"/>
</dbReference>
<dbReference type="PROSITE" id="PS50011">
    <property type="entry name" value="PROTEIN_KINASE_DOM"/>
    <property type="match status" value="1"/>
</dbReference>
<dbReference type="SMART" id="SM00220">
    <property type="entry name" value="S_TKc"/>
    <property type="match status" value="1"/>
</dbReference>
<dbReference type="GO" id="GO:0042771">
    <property type="term" value="P:intrinsic apoptotic signaling pathway in response to DNA damage by p53 class mediator"/>
    <property type="evidence" value="ECO:0007669"/>
    <property type="project" value="TreeGrafter"/>
</dbReference>
<dbReference type="Pfam" id="PF00069">
    <property type="entry name" value="Pkinase"/>
    <property type="match status" value="1"/>
</dbReference>
<evidence type="ECO:0000256" key="2">
    <source>
        <dbReference type="ARBA" id="ARBA00022679"/>
    </source>
</evidence>
<evidence type="ECO:0000256" key="4">
    <source>
        <dbReference type="ARBA" id="ARBA00022777"/>
    </source>
</evidence>
<dbReference type="GO" id="GO:0003713">
    <property type="term" value="F:transcription coactivator activity"/>
    <property type="evidence" value="ECO:0007669"/>
    <property type="project" value="TreeGrafter"/>
</dbReference>
<feature type="domain" description="Protein kinase" evidence="8">
    <location>
        <begin position="13"/>
        <end position="278"/>
    </location>
</feature>
<feature type="binding site" evidence="6">
    <location>
        <position position="42"/>
    </location>
    <ligand>
        <name>ATP</name>
        <dbReference type="ChEBI" id="CHEBI:30616"/>
    </ligand>
</feature>
<dbReference type="GeneTree" id="ENSGT00940000155356"/>
<dbReference type="SUPFAM" id="SSF56112">
    <property type="entry name" value="Protein kinase-like (PK-like)"/>
    <property type="match status" value="1"/>
</dbReference>
<accession>A0A3B5ADA0</accession>
<dbReference type="InterPro" id="IPR011009">
    <property type="entry name" value="Kinase-like_dom_sf"/>
</dbReference>
<evidence type="ECO:0000259" key="8">
    <source>
        <dbReference type="PROSITE" id="PS50011"/>
    </source>
</evidence>
<keyword evidence="5 6" id="KW-0067">ATP-binding</keyword>
<dbReference type="Gene3D" id="3.30.200.20">
    <property type="entry name" value="Phosphorylase Kinase, domain 1"/>
    <property type="match status" value="1"/>
</dbReference>
<dbReference type="GO" id="GO:0007224">
    <property type="term" value="P:smoothened signaling pathway"/>
    <property type="evidence" value="ECO:0007669"/>
    <property type="project" value="TreeGrafter"/>
</dbReference>
<keyword evidence="4" id="KW-0418">Kinase</keyword>
<evidence type="ECO:0000256" key="1">
    <source>
        <dbReference type="ARBA" id="ARBA00022527"/>
    </source>
</evidence>
<dbReference type="PROSITE" id="PS00108">
    <property type="entry name" value="PROTEIN_KINASE_ST"/>
    <property type="match status" value="1"/>
</dbReference>
<dbReference type="GO" id="GO:0004713">
    <property type="term" value="F:protein tyrosine kinase activity"/>
    <property type="evidence" value="ECO:0007669"/>
    <property type="project" value="TreeGrafter"/>
</dbReference>
<keyword evidence="3 6" id="KW-0547">Nucleotide-binding</keyword>
<dbReference type="GO" id="GO:0016605">
    <property type="term" value="C:PML body"/>
    <property type="evidence" value="ECO:0007669"/>
    <property type="project" value="TreeGrafter"/>
</dbReference>
<evidence type="ECO:0000256" key="3">
    <source>
        <dbReference type="ARBA" id="ARBA00022741"/>
    </source>
</evidence>
<dbReference type="InterPro" id="IPR017441">
    <property type="entry name" value="Protein_kinase_ATP_BS"/>
</dbReference>
<dbReference type="GO" id="GO:0005524">
    <property type="term" value="F:ATP binding"/>
    <property type="evidence" value="ECO:0007669"/>
    <property type="project" value="UniProtKB-UniRule"/>
</dbReference>
<dbReference type="Gene3D" id="1.10.510.10">
    <property type="entry name" value="Transferase(Phosphotransferase) domain 1"/>
    <property type="match status" value="1"/>
</dbReference>
<dbReference type="InterPro" id="IPR000719">
    <property type="entry name" value="Prot_kinase_dom"/>
</dbReference>
<sequence length="370" mass="41561">STLPMKSSVHRCHVVEDIVGQGSFGMVAKCRNTETNNSVAVKVIRGTEDFVDSAISEIAALKRLRCLDSDTCNIVQWNGFFFDKENICIAFELLDQSLRYYLQEEKSWGLSVGELRPILHQVATALSHLHSIGVVHMDLKPDNIMIVDRHQHPLKVKLIDFGLAHPVSALKQGDSMGTLWYFAPEMLLGVPFDESIDMWALGLIMAELAMGCTLYPGEVEYDVLRFIVETQGQPPDDVLDQTRKIKLNSLDGIEQAMGEDIEHRNDQKLFIMDNTTSFQSTTRKTEPAVSNFFGCESFCVWSMVRNRINILSYKGVVEQMVFLCHCLSSSHGCEQACTVVHLCNAVIQEGKTSTTSGFKPFRLFRKITVV</sequence>
<evidence type="ECO:0000313" key="9">
    <source>
        <dbReference type="Ensembl" id="ENSSPAP00000018351.1"/>
    </source>
</evidence>
<evidence type="ECO:0000256" key="6">
    <source>
        <dbReference type="PROSITE-ProRule" id="PRU10141"/>
    </source>
</evidence>
<comment type="similarity">
    <text evidence="7">Belongs to the protein kinase superfamily.</text>
</comment>
<dbReference type="InterPro" id="IPR050494">
    <property type="entry name" value="Ser_Thr_dual-spec_kinase"/>
</dbReference>
<dbReference type="GO" id="GO:0003714">
    <property type="term" value="F:transcription corepressor activity"/>
    <property type="evidence" value="ECO:0007669"/>
    <property type="project" value="TreeGrafter"/>
</dbReference>
<proteinExistence type="inferred from homology"/>
<dbReference type="GO" id="GO:0046332">
    <property type="term" value="F:SMAD binding"/>
    <property type="evidence" value="ECO:0007669"/>
    <property type="project" value="TreeGrafter"/>
</dbReference>
<dbReference type="GO" id="GO:0004674">
    <property type="term" value="F:protein serine/threonine kinase activity"/>
    <property type="evidence" value="ECO:0007669"/>
    <property type="project" value="UniProtKB-KW"/>
</dbReference>
<protein>
    <recommendedName>
        <fullName evidence="8">Protein kinase domain-containing protein</fullName>
    </recommendedName>
</protein>